<sequence>MNLHGRNVSFPTIQINGSIEQGKNNSEPKINDLYFKNRSITASATTSHELVHPLFTPLLLYAFTRKEFTCTSKLSKPSTDKTHSKWEKVDDMKIE</sequence>
<dbReference type="Gramene" id="rna-AYBTSS11_LOCUS30995">
    <property type="protein sequence ID" value="CAJ1978794.1"/>
    <property type="gene ID" value="gene-AYBTSS11_LOCUS30995"/>
</dbReference>
<organism evidence="2 3">
    <name type="scientific">Sphenostylis stenocarpa</name>
    <dbReference type="NCBI Taxonomy" id="92480"/>
    <lineage>
        <taxon>Eukaryota</taxon>
        <taxon>Viridiplantae</taxon>
        <taxon>Streptophyta</taxon>
        <taxon>Embryophyta</taxon>
        <taxon>Tracheophyta</taxon>
        <taxon>Spermatophyta</taxon>
        <taxon>Magnoliopsida</taxon>
        <taxon>eudicotyledons</taxon>
        <taxon>Gunneridae</taxon>
        <taxon>Pentapetalae</taxon>
        <taxon>rosids</taxon>
        <taxon>fabids</taxon>
        <taxon>Fabales</taxon>
        <taxon>Fabaceae</taxon>
        <taxon>Papilionoideae</taxon>
        <taxon>50 kb inversion clade</taxon>
        <taxon>NPAAA clade</taxon>
        <taxon>indigoferoid/millettioid clade</taxon>
        <taxon>Phaseoleae</taxon>
        <taxon>Sphenostylis</taxon>
    </lineage>
</organism>
<feature type="compositionally biased region" description="Basic and acidic residues" evidence="1">
    <location>
        <begin position="78"/>
        <end position="95"/>
    </location>
</feature>
<dbReference type="EMBL" id="OY731408">
    <property type="protein sequence ID" value="CAJ1978794.1"/>
    <property type="molecule type" value="Genomic_DNA"/>
</dbReference>
<gene>
    <name evidence="2" type="ORF">AYBTSS11_LOCUS30995</name>
</gene>
<keyword evidence="3" id="KW-1185">Reference proteome</keyword>
<reference evidence="2" key="1">
    <citation type="submission" date="2023-10" db="EMBL/GenBank/DDBJ databases">
        <authorList>
            <person name="Domelevo Entfellner J.-B."/>
        </authorList>
    </citation>
    <scope>NUCLEOTIDE SEQUENCE</scope>
</reference>
<feature type="region of interest" description="Disordered" evidence="1">
    <location>
        <begin position="73"/>
        <end position="95"/>
    </location>
</feature>
<dbReference type="Proteomes" id="UP001189624">
    <property type="component" value="Chromosome 11"/>
</dbReference>
<evidence type="ECO:0000313" key="2">
    <source>
        <dbReference type="EMBL" id="CAJ1978794.1"/>
    </source>
</evidence>
<name>A0AA86W6C4_9FABA</name>
<accession>A0AA86W6C4</accession>
<proteinExistence type="predicted"/>
<protein>
    <submittedName>
        <fullName evidence="2">Uncharacterized protein</fullName>
    </submittedName>
</protein>
<dbReference type="AlphaFoldDB" id="A0AA86W6C4"/>
<evidence type="ECO:0000313" key="3">
    <source>
        <dbReference type="Proteomes" id="UP001189624"/>
    </source>
</evidence>
<evidence type="ECO:0000256" key="1">
    <source>
        <dbReference type="SAM" id="MobiDB-lite"/>
    </source>
</evidence>